<dbReference type="Gene3D" id="3.90.1150.200">
    <property type="match status" value="1"/>
</dbReference>
<reference key="1">
    <citation type="submission" date="2010-11" db="EMBL/GenBank/DDBJ databases">
        <title>The complete genome of Leadbetterella byssophila DSM 17132.</title>
        <authorList>
            <consortium name="US DOE Joint Genome Institute (JGI-PGF)"/>
            <person name="Lucas S."/>
            <person name="Copeland A."/>
            <person name="Lapidus A."/>
            <person name="Glavina del Rio T."/>
            <person name="Dalin E."/>
            <person name="Tice H."/>
            <person name="Bruce D."/>
            <person name="Goodwin L."/>
            <person name="Pitluck S."/>
            <person name="Kyrpides N."/>
            <person name="Mavromatis K."/>
            <person name="Ivanova N."/>
            <person name="Teshima H."/>
            <person name="Brettin T."/>
            <person name="Detter J.C."/>
            <person name="Han C."/>
            <person name="Tapia R."/>
            <person name="Land M."/>
            <person name="Hauser L."/>
            <person name="Markowitz V."/>
            <person name="Cheng J.-F."/>
            <person name="Hugenholtz P."/>
            <person name="Woyke T."/>
            <person name="Wu D."/>
            <person name="Tindall B."/>
            <person name="Pomrenke H.G."/>
            <person name="Brambilla E."/>
            <person name="Klenk H.-P."/>
            <person name="Eisen J.A."/>
        </authorList>
    </citation>
    <scope>NUCLEOTIDE SEQUENCE [LARGE SCALE GENOMIC DNA]</scope>
    <source>
        <strain>DSM 17132</strain>
    </source>
</reference>
<protein>
    <recommendedName>
        <fullName evidence="1">YdhG-like domain-containing protein</fullName>
    </recommendedName>
</protein>
<dbReference type="HOGENOM" id="CLU_128703_1_0_10"/>
<dbReference type="InterPro" id="IPR014922">
    <property type="entry name" value="YdhG-like"/>
</dbReference>
<keyword evidence="3" id="KW-1185">Reference proteome</keyword>
<accession>E4RVL8</accession>
<dbReference type="Proteomes" id="UP000007435">
    <property type="component" value="Chromosome"/>
</dbReference>
<evidence type="ECO:0000259" key="1">
    <source>
        <dbReference type="Pfam" id="PF08818"/>
    </source>
</evidence>
<feature type="domain" description="YdhG-like" evidence="1">
    <location>
        <begin position="24"/>
        <end position="114"/>
    </location>
</feature>
<sequence length="125" mass="14407">MLKMNKDIKDVDQYIATSPEEIQGILKKVRSIIQKHAPEAVESMAYCMPAYKTFKKPLVYFAAQSKHLGFYATPQGNEAFVEELSKYKQGKGSIQFPYNDVPYDLIEKIVKYRVAENEAMYKNKV</sequence>
<organism evidence="2 3">
    <name type="scientific">Leadbetterella byssophila (strain DSM 17132 / JCM 16389 / KACC 11308 / NBRC 106382 / 4M15)</name>
    <dbReference type="NCBI Taxonomy" id="649349"/>
    <lineage>
        <taxon>Bacteria</taxon>
        <taxon>Pseudomonadati</taxon>
        <taxon>Bacteroidota</taxon>
        <taxon>Cytophagia</taxon>
        <taxon>Cytophagales</taxon>
        <taxon>Leadbetterellaceae</taxon>
        <taxon>Leadbetterella</taxon>
    </lineage>
</organism>
<dbReference type="Pfam" id="PF08818">
    <property type="entry name" value="DUF1801"/>
    <property type="match status" value="1"/>
</dbReference>
<evidence type="ECO:0000313" key="2">
    <source>
        <dbReference type="EMBL" id="ADQ17082.1"/>
    </source>
</evidence>
<name>E4RVL8_LEAB4</name>
<dbReference type="STRING" id="649349.Lbys_1363"/>
<dbReference type="KEGG" id="lby:Lbys_1363"/>
<dbReference type="SUPFAM" id="SSF159888">
    <property type="entry name" value="YdhG-like"/>
    <property type="match status" value="1"/>
</dbReference>
<evidence type="ECO:0000313" key="3">
    <source>
        <dbReference type="Proteomes" id="UP000007435"/>
    </source>
</evidence>
<dbReference type="RefSeq" id="WP_013408131.1">
    <property type="nucleotide sequence ID" value="NC_014655.1"/>
</dbReference>
<dbReference type="eggNOG" id="COG5646">
    <property type="taxonomic scope" value="Bacteria"/>
</dbReference>
<proteinExistence type="predicted"/>
<dbReference type="AlphaFoldDB" id="E4RVL8"/>
<dbReference type="EMBL" id="CP002305">
    <property type="protein sequence ID" value="ADQ17082.1"/>
    <property type="molecule type" value="Genomic_DNA"/>
</dbReference>
<reference evidence="2 3" key="2">
    <citation type="journal article" date="2011" name="Stand. Genomic Sci.">
        <title>Complete genome sequence of Leadbetterella byssophila type strain (4M15).</title>
        <authorList>
            <person name="Abt B."/>
            <person name="Teshima H."/>
            <person name="Lucas S."/>
            <person name="Lapidus A."/>
            <person name="Del Rio T.G."/>
            <person name="Nolan M."/>
            <person name="Tice H."/>
            <person name="Cheng J.F."/>
            <person name="Pitluck S."/>
            <person name="Liolios K."/>
            <person name="Pagani I."/>
            <person name="Ivanova N."/>
            <person name="Mavromatis K."/>
            <person name="Pati A."/>
            <person name="Tapia R."/>
            <person name="Han C."/>
            <person name="Goodwin L."/>
            <person name="Chen A."/>
            <person name="Palaniappan K."/>
            <person name="Land M."/>
            <person name="Hauser L."/>
            <person name="Chang Y.J."/>
            <person name="Jeffries C.D."/>
            <person name="Rohde M."/>
            <person name="Goker M."/>
            <person name="Tindall B.J."/>
            <person name="Detter J.C."/>
            <person name="Woyke T."/>
            <person name="Bristow J."/>
            <person name="Eisen J.A."/>
            <person name="Markowitz V."/>
            <person name="Hugenholtz P."/>
            <person name="Klenk H.P."/>
            <person name="Kyrpides N.C."/>
        </authorList>
    </citation>
    <scope>NUCLEOTIDE SEQUENCE [LARGE SCALE GENOMIC DNA]</scope>
    <source>
        <strain evidence="3">DSM 17132 / JCM 16389 / KACC 11308 / NBRC 106382 / 4M15</strain>
    </source>
</reference>
<gene>
    <name evidence="2" type="ordered locus">Lbys_1363</name>
</gene>